<evidence type="ECO:0000256" key="1">
    <source>
        <dbReference type="ARBA" id="ARBA00004496"/>
    </source>
</evidence>
<dbReference type="PROSITE" id="PS50862">
    <property type="entry name" value="AA_TRNA_LIGASE_II"/>
    <property type="match status" value="1"/>
</dbReference>
<evidence type="ECO:0000256" key="2">
    <source>
        <dbReference type="ARBA" id="ARBA00005312"/>
    </source>
</evidence>
<evidence type="ECO:0000256" key="7">
    <source>
        <dbReference type="ARBA" id="ARBA00022840"/>
    </source>
</evidence>
<dbReference type="InterPro" id="IPR002312">
    <property type="entry name" value="Asp/Asn-tRNA-synth_IIb"/>
</dbReference>
<dbReference type="PANTHER" id="PTHR43450">
    <property type="entry name" value="ASPARTYL-TRNA SYNTHETASE"/>
    <property type="match status" value="1"/>
</dbReference>
<evidence type="ECO:0000256" key="8">
    <source>
        <dbReference type="ARBA" id="ARBA00022917"/>
    </source>
</evidence>
<dbReference type="Gene3D" id="3.30.930.10">
    <property type="entry name" value="Bira Bifunctional Protein, Domain 2"/>
    <property type="match status" value="2"/>
</dbReference>
<dbReference type="InterPro" id="IPR004364">
    <property type="entry name" value="Aa-tRNA-synt_II"/>
</dbReference>
<dbReference type="SUPFAM" id="SSF55681">
    <property type="entry name" value="Class II aaRS and biotin synthetases"/>
    <property type="match status" value="1"/>
</dbReference>
<dbReference type="Proteomes" id="UP001314170">
    <property type="component" value="Unassembled WGS sequence"/>
</dbReference>
<comment type="caution">
    <text evidence="12">The sequence shown here is derived from an EMBL/GenBank/DDBJ whole genome shotgun (WGS) entry which is preliminary data.</text>
</comment>
<protein>
    <recommendedName>
        <fullName evidence="3">aspartate--tRNA ligase</fullName>
        <ecNumber evidence="3">6.1.1.12</ecNumber>
    </recommendedName>
</protein>
<reference evidence="12 13" key="1">
    <citation type="submission" date="2024-01" db="EMBL/GenBank/DDBJ databases">
        <authorList>
            <person name="Waweru B."/>
        </authorList>
    </citation>
    <scope>NUCLEOTIDE SEQUENCE [LARGE SCALE GENOMIC DNA]</scope>
</reference>
<dbReference type="InterPro" id="IPR004523">
    <property type="entry name" value="Asp-tRNA_synthase_2"/>
</dbReference>
<dbReference type="SUPFAM" id="SSF50249">
    <property type="entry name" value="Nucleic acid-binding proteins"/>
    <property type="match status" value="1"/>
</dbReference>
<comment type="subcellular location">
    <subcellularLocation>
        <location evidence="1">Cytoplasm</location>
    </subcellularLocation>
</comment>
<dbReference type="GO" id="GO:0004815">
    <property type="term" value="F:aspartate-tRNA ligase activity"/>
    <property type="evidence" value="ECO:0007669"/>
    <property type="project" value="UniProtKB-EC"/>
</dbReference>
<dbReference type="EMBL" id="CAWUPB010000936">
    <property type="protein sequence ID" value="CAK7333869.1"/>
    <property type="molecule type" value="Genomic_DNA"/>
</dbReference>
<evidence type="ECO:0000259" key="11">
    <source>
        <dbReference type="PROSITE" id="PS50862"/>
    </source>
</evidence>
<dbReference type="GO" id="GO:0017101">
    <property type="term" value="C:aminoacyl-tRNA synthetase multienzyme complex"/>
    <property type="evidence" value="ECO:0007669"/>
    <property type="project" value="TreeGrafter"/>
</dbReference>
<keyword evidence="13" id="KW-1185">Reference proteome</keyword>
<dbReference type="InterPro" id="IPR006195">
    <property type="entry name" value="aa-tRNA-synth_II"/>
</dbReference>
<evidence type="ECO:0000256" key="9">
    <source>
        <dbReference type="ARBA" id="ARBA00023146"/>
    </source>
</evidence>
<evidence type="ECO:0000313" key="13">
    <source>
        <dbReference type="Proteomes" id="UP001314170"/>
    </source>
</evidence>
<dbReference type="CDD" id="cd00776">
    <property type="entry name" value="AsxRS_core"/>
    <property type="match status" value="1"/>
</dbReference>
<keyword evidence="5" id="KW-0436">Ligase</keyword>
<dbReference type="EC" id="6.1.1.12" evidence="3"/>
<dbReference type="Gene3D" id="2.40.50.140">
    <property type="entry name" value="Nucleic acid-binding proteins"/>
    <property type="match status" value="1"/>
</dbReference>
<keyword evidence="6" id="KW-0547">Nucleotide-binding</keyword>
<dbReference type="GO" id="GO:0003723">
    <property type="term" value="F:RNA binding"/>
    <property type="evidence" value="ECO:0007669"/>
    <property type="project" value="TreeGrafter"/>
</dbReference>
<keyword evidence="8" id="KW-0648">Protein biosynthesis</keyword>
<evidence type="ECO:0000256" key="4">
    <source>
        <dbReference type="ARBA" id="ARBA00022490"/>
    </source>
</evidence>
<keyword evidence="4" id="KW-0963">Cytoplasm</keyword>
<evidence type="ECO:0000256" key="10">
    <source>
        <dbReference type="ARBA" id="ARBA00047904"/>
    </source>
</evidence>
<dbReference type="GO" id="GO:0005524">
    <property type="term" value="F:ATP binding"/>
    <property type="evidence" value="ECO:0007669"/>
    <property type="project" value="UniProtKB-KW"/>
</dbReference>
<dbReference type="PANTHER" id="PTHR43450:SF1">
    <property type="entry name" value="ASPARTATE--TRNA LIGASE, CYTOPLASMIC"/>
    <property type="match status" value="1"/>
</dbReference>
<dbReference type="InterPro" id="IPR045864">
    <property type="entry name" value="aa-tRNA-synth_II/BPL/LPL"/>
</dbReference>
<organism evidence="12 13">
    <name type="scientific">Dovyalis caffra</name>
    <dbReference type="NCBI Taxonomy" id="77055"/>
    <lineage>
        <taxon>Eukaryota</taxon>
        <taxon>Viridiplantae</taxon>
        <taxon>Streptophyta</taxon>
        <taxon>Embryophyta</taxon>
        <taxon>Tracheophyta</taxon>
        <taxon>Spermatophyta</taxon>
        <taxon>Magnoliopsida</taxon>
        <taxon>eudicotyledons</taxon>
        <taxon>Gunneridae</taxon>
        <taxon>Pentapetalae</taxon>
        <taxon>rosids</taxon>
        <taxon>fabids</taxon>
        <taxon>Malpighiales</taxon>
        <taxon>Salicaceae</taxon>
        <taxon>Flacourtieae</taxon>
        <taxon>Dovyalis</taxon>
    </lineage>
</organism>
<evidence type="ECO:0000256" key="3">
    <source>
        <dbReference type="ARBA" id="ARBA00012841"/>
    </source>
</evidence>
<dbReference type="GO" id="GO:0005829">
    <property type="term" value="C:cytosol"/>
    <property type="evidence" value="ECO:0007669"/>
    <property type="project" value="TreeGrafter"/>
</dbReference>
<keyword evidence="9" id="KW-0030">Aminoacyl-tRNA synthetase</keyword>
<evidence type="ECO:0000256" key="6">
    <source>
        <dbReference type="ARBA" id="ARBA00022741"/>
    </source>
</evidence>
<gene>
    <name evidence="12" type="ORF">DCAF_LOCUS9661</name>
</gene>
<dbReference type="Pfam" id="PF00152">
    <property type="entry name" value="tRNA-synt_2"/>
    <property type="match status" value="2"/>
</dbReference>
<comment type="catalytic activity">
    <reaction evidence="10">
        <text>tRNA(Asp) + L-aspartate + ATP = L-aspartyl-tRNA(Asp) + AMP + diphosphate</text>
        <dbReference type="Rhea" id="RHEA:19649"/>
        <dbReference type="Rhea" id="RHEA-COMP:9660"/>
        <dbReference type="Rhea" id="RHEA-COMP:9678"/>
        <dbReference type="ChEBI" id="CHEBI:29991"/>
        <dbReference type="ChEBI" id="CHEBI:30616"/>
        <dbReference type="ChEBI" id="CHEBI:33019"/>
        <dbReference type="ChEBI" id="CHEBI:78442"/>
        <dbReference type="ChEBI" id="CHEBI:78516"/>
        <dbReference type="ChEBI" id="CHEBI:456215"/>
        <dbReference type="EC" id="6.1.1.12"/>
    </reaction>
</comment>
<sequence>MEQEGEVESLKSISKNAAKKEAIKQEKLRRRQEAAAAAAAAASSLSIEEDPLAANYGNIPLLDLQSKLEADLKAWTRVGDLTHELQDKEVLIRGRAQTTRAVGKNMAFVVVRERGFTVQCVVTAKPDLVSKHMVKFVAGLSRESIVDVHGVVSVPSVPIKGATQQVEIQVSKLYCVNKSMPTLPISIEDASRSEKEIEEALQAGEQLVRVNQDTRLNYRVLDMRTLANQGIFRIQCQVSNIFRQFLLSEEFVEIHTPKLIAGSSEGGSAVFRLDYKGQPACLAQSPQLHKQMAICGDFGRVFEIGPVFRAEDSYTHRHLCEFTGLDVEMEIKQHYTEVMDIVGSLFVAMFDHLNEKCHKDLDAVRRQYPFEPLKYLRKTLRLRFEEGVQMLKEAGVEIDPYGDLNTESERKLGQLVLEKYGTEFYILHRYPLAVRPFYTMPCYDDPKYSNSFDVFIRGKPFDEYFSLISMKVTLVALHLESWTFLLPLLCLHVYMHAFLDKFSMHMEGEEIISGAQRVHVPELLAERAQACGIDVSTISTYIDSFRYGAPPHGGFGVGLERVVMLFCGLNNIRKTSLFPRDPLRIAP</sequence>
<dbReference type="InterPro" id="IPR012340">
    <property type="entry name" value="NA-bd_OB-fold"/>
</dbReference>
<feature type="domain" description="Aminoacyl-transfer RNA synthetases class-II family profile" evidence="11">
    <location>
        <begin position="232"/>
        <end position="579"/>
    </location>
</feature>
<proteinExistence type="inferred from homology"/>
<name>A0AAV1RGG4_9ROSI</name>
<accession>A0AAV1RGG4</accession>
<keyword evidence="7" id="KW-0067">ATP-binding</keyword>
<dbReference type="CDD" id="cd04320">
    <property type="entry name" value="AspRS_cyto_N"/>
    <property type="match status" value="1"/>
</dbReference>
<dbReference type="HAMAP" id="MF_02075">
    <property type="entry name" value="Asp_tRNA_synth_type2"/>
    <property type="match status" value="1"/>
</dbReference>
<dbReference type="AlphaFoldDB" id="A0AAV1RGG4"/>
<dbReference type="FunFam" id="2.40.50.140:FF:000132">
    <property type="entry name" value="Aspartyl-tRNA synthetase, cytoplasmic"/>
    <property type="match status" value="1"/>
</dbReference>
<dbReference type="PRINTS" id="PR01042">
    <property type="entry name" value="TRNASYNTHASP"/>
</dbReference>
<evidence type="ECO:0000313" key="12">
    <source>
        <dbReference type="EMBL" id="CAK7333869.1"/>
    </source>
</evidence>
<comment type="similarity">
    <text evidence="2">Belongs to the class-II aminoacyl-tRNA synthetase family. Type 2 subfamily.</text>
</comment>
<dbReference type="GO" id="GO:0006422">
    <property type="term" value="P:aspartyl-tRNA aminoacylation"/>
    <property type="evidence" value="ECO:0007669"/>
    <property type="project" value="InterPro"/>
</dbReference>
<evidence type="ECO:0000256" key="5">
    <source>
        <dbReference type="ARBA" id="ARBA00022598"/>
    </source>
</evidence>